<dbReference type="CDD" id="cd00161">
    <property type="entry name" value="beta-trefoil_Ricin-like"/>
    <property type="match status" value="1"/>
</dbReference>
<evidence type="ECO:0000256" key="1">
    <source>
        <dbReference type="SAM" id="SignalP"/>
    </source>
</evidence>
<comment type="caution">
    <text evidence="3">The sequence shown here is derived from an EMBL/GenBank/DDBJ whole genome shotgun (WGS) entry which is preliminary data.</text>
</comment>
<sequence length="289" mass="30676">MKKPVLLAVLTAGTLLGLTAQAQTAAIVNGGVYKLTHYGVVADASAEAFGVPAGTPLCLDVNLNSSAAGATVGQWGDNGLDAQRFIFELQTDGSYKLRHRGTTMYLQPVGLSKAVNTRIEQNVLVTTNDDAQRWIITDPNNNGRYKFTLKNSANAAGVSQVLEVGFASAAPGAPVNLFDDNGFEPAQRWTLSRTVLSAKNSADEAIWIQAYPNPAGASQRLTLRVEAKRRGTASVEILDGMGRRVHSQSANLVVGGNPISLSNAPLAAGLYTIRLVQDGFVQQTRVVQQ</sequence>
<evidence type="ECO:0000259" key="2">
    <source>
        <dbReference type="SMART" id="SM00458"/>
    </source>
</evidence>
<feature type="signal peptide" evidence="1">
    <location>
        <begin position="1"/>
        <end position="22"/>
    </location>
</feature>
<evidence type="ECO:0000313" key="3">
    <source>
        <dbReference type="EMBL" id="MDU0368803.1"/>
    </source>
</evidence>
<keyword evidence="4" id="KW-1185">Reference proteome</keyword>
<feature type="chain" id="PRO_5046825799" evidence="1">
    <location>
        <begin position="23"/>
        <end position="289"/>
    </location>
</feature>
<dbReference type="InterPro" id="IPR026444">
    <property type="entry name" value="Secre_tail"/>
</dbReference>
<dbReference type="SUPFAM" id="SSF50370">
    <property type="entry name" value="Ricin B-like lectins"/>
    <property type="match status" value="1"/>
</dbReference>
<organism evidence="3 4">
    <name type="scientific">Hymenobacter endophyticus</name>
    <dbReference type="NCBI Taxonomy" id="3076335"/>
    <lineage>
        <taxon>Bacteria</taxon>
        <taxon>Pseudomonadati</taxon>
        <taxon>Bacteroidota</taxon>
        <taxon>Cytophagia</taxon>
        <taxon>Cytophagales</taxon>
        <taxon>Hymenobacteraceae</taxon>
        <taxon>Hymenobacter</taxon>
    </lineage>
</organism>
<dbReference type="NCBIfam" id="TIGR04183">
    <property type="entry name" value="Por_Secre_tail"/>
    <property type="match status" value="1"/>
</dbReference>
<keyword evidence="1" id="KW-0732">Signal</keyword>
<protein>
    <submittedName>
        <fullName evidence="3">RICIN domain-containing protein</fullName>
    </submittedName>
</protein>
<evidence type="ECO:0000313" key="4">
    <source>
        <dbReference type="Proteomes" id="UP001250698"/>
    </source>
</evidence>
<dbReference type="RefSeq" id="WP_315996327.1">
    <property type="nucleotide sequence ID" value="NZ_JAWDJT010000001.1"/>
</dbReference>
<dbReference type="Proteomes" id="UP001250698">
    <property type="component" value="Unassembled WGS sequence"/>
</dbReference>
<dbReference type="EMBL" id="JAWDJT010000001">
    <property type="protein sequence ID" value="MDU0368803.1"/>
    <property type="molecule type" value="Genomic_DNA"/>
</dbReference>
<dbReference type="PROSITE" id="PS50231">
    <property type="entry name" value="RICIN_B_LECTIN"/>
    <property type="match status" value="1"/>
</dbReference>
<accession>A0ABU3TBQ3</accession>
<dbReference type="SMART" id="SM00458">
    <property type="entry name" value="RICIN"/>
    <property type="match status" value="1"/>
</dbReference>
<proteinExistence type="predicted"/>
<dbReference type="Gene3D" id="2.80.10.50">
    <property type="match status" value="1"/>
</dbReference>
<name>A0ABU3TBQ3_9BACT</name>
<reference evidence="3 4" key="1">
    <citation type="submission" date="2023-10" db="EMBL/GenBank/DDBJ databases">
        <title>Hymenobacter endophyticus sp. nov., an isolate from the leaf tissues of wheat.</title>
        <authorList>
            <person name="Dai Y."/>
        </authorList>
    </citation>
    <scope>NUCLEOTIDE SEQUENCE [LARGE SCALE GENOMIC DNA]</scope>
    <source>
        <strain evidence="3 4">ZK17L-C2</strain>
    </source>
</reference>
<dbReference type="InterPro" id="IPR035992">
    <property type="entry name" value="Ricin_B-like_lectins"/>
</dbReference>
<dbReference type="Pfam" id="PF14200">
    <property type="entry name" value="RicinB_lectin_2"/>
    <property type="match status" value="1"/>
</dbReference>
<gene>
    <name evidence="3" type="ORF">ROI90_00225</name>
</gene>
<feature type="domain" description="Ricin B lectin" evidence="2">
    <location>
        <begin position="47"/>
        <end position="192"/>
    </location>
</feature>
<dbReference type="InterPro" id="IPR000772">
    <property type="entry name" value="Ricin_B_lectin"/>
</dbReference>